<evidence type="ECO:0000259" key="5">
    <source>
        <dbReference type="Pfam" id="PF00828"/>
    </source>
</evidence>
<dbReference type="HAMAP" id="MF_01341">
    <property type="entry name" value="Ribosomal_uL15"/>
    <property type="match status" value="1"/>
</dbReference>
<dbReference type="PANTHER" id="PTHR12934:SF11">
    <property type="entry name" value="LARGE RIBOSOMAL SUBUNIT PROTEIN UL15M"/>
    <property type="match status" value="1"/>
</dbReference>
<name>A0A2C5Y1R7_9HYPO</name>
<feature type="compositionally biased region" description="Gly residues" evidence="4">
    <location>
        <begin position="62"/>
        <end position="74"/>
    </location>
</feature>
<proteinExistence type="inferred from homology"/>
<organism evidence="6 7">
    <name type="scientific">Ophiocordyceps australis</name>
    <dbReference type="NCBI Taxonomy" id="1399860"/>
    <lineage>
        <taxon>Eukaryota</taxon>
        <taxon>Fungi</taxon>
        <taxon>Dikarya</taxon>
        <taxon>Ascomycota</taxon>
        <taxon>Pezizomycotina</taxon>
        <taxon>Sordariomycetes</taxon>
        <taxon>Hypocreomycetidae</taxon>
        <taxon>Hypocreales</taxon>
        <taxon>Ophiocordycipitaceae</taxon>
        <taxon>Ophiocordyceps</taxon>
    </lineage>
</organism>
<keyword evidence="2" id="KW-0689">Ribosomal protein</keyword>
<keyword evidence="3" id="KW-0687">Ribonucleoprotein</keyword>
<dbReference type="InterPro" id="IPR005749">
    <property type="entry name" value="Ribosomal_uL15_bac-type"/>
</dbReference>
<evidence type="ECO:0000256" key="2">
    <source>
        <dbReference type="ARBA" id="ARBA00022980"/>
    </source>
</evidence>
<dbReference type="AlphaFoldDB" id="A0A2C5Y1R7"/>
<accession>A0A2C5Y1R7</accession>
<dbReference type="STRING" id="1399860.A0A2C5Y1R7"/>
<evidence type="ECO:0000313" key="7">
    <source>
        <dbReference type="Proteomes" id="UP000226192"/>
    </source>
</evidence>
<dbReference type="SUPFAM" id="SSF52080">
    <property type="entry name" value="Ribosomal proteins L15p and L18e"/>
    <property type="match status" value="1"/>
</dbReference>
<dbReference type="EMBL" id="NJET01000098">
    <property type="protein sequence ID" value="PHH61616.1"/>
    <property type="molecule type" value="Genomic_DNA"/>
</dbReference>
<dbReference type="OrthoDB" id="361383at2759"/>
<comment type="caution">
    <text evidence="6">The sequence shown here is derived from an EMBL/GenBank/DDBJ whole genome shotgun (WGS) entry which is preliminary data.</text>
</comment>
<feature type="region of interest" description="Disordered" evidence="4">
    <location>
        <begin position="48"/>
        <end position="93"/>
    </location>
</feature>
<feature type="domain" description="Large ribosomal subunit protein uL15/eL18" evidence="5">
    <location>
        <begin position="113"/>
        <end position="189"/>
    </location>
</feature>
<protein>
    <recommendedName>
        <fullName evidence="5">Large ribosomal subunit protein uL15/eL18 domain-containing protein</fullName>
    </recommendedName>
</protein>
<dbReference type="GO" id="GO:0006412">
    <property type="term" value="P:translation"/>
    <property type="evidence" value="ECO:0007669"/>
    <property type="project" value="InterPro"/>
</dbReference>
<dbReference type="Gene3D" id="3.100.10.10">
    <property type="match status" value="1"/>
</dbReference>
<gene>
    <name evidence="6" type="ORF">CDD81_8131</name>
</gene>
<dbReference type="Proteomes" id="UP000226192">
    <property type="component" value="Unassembled WGS sequence"/>
</dbReference>
<evidence type="ECO:0000256" key="1">
    <source>
        <dbReference type="ARBA" id="ARBA00007320"/>
    </source>
</evidence>
<dbReference type="InterPro" id="IPR021131">
    <property type="entry name" value="Ribosomal_uL15/eL18"/>
</dbReference>
<dbReference type="PROSITE" id="PS51257">
    <property type="entry name" value="PROKAR_LIPOPROTEIN"/>
    <property type="match status" value="1"/>
</dbReference>
<keyword evidence="7" id="KW-1185">Reference proteome</keyword>
<evidence type="ECO:0000313" key="6">
    <source>
        <dbReference type="EMBL" id="PHH61616.1"/>
    </source>
</evidence>
<evidence type="ECO:0000256" key="3">
    <source>
        <dbReference type="ARBA" id="ARBA00023274"/>
    </source>
</evidence>
<dbReference type="PANTHER" id="PTHR12934">
    <property type="entry name" value="50S RIBOSOMAL PROTEIN L15"/>
    <property type="match status" value="1"/>
</dbReference>
<dbReference type="GO" id="GO:0003735">
    <property type="term" value="F:structural constituent of ribosome"/>
    <property type="evidence" value="ECO:0007669"/>
    <property type="project" value="InterPro"/>
</dbReference>
<dbReference type="NCBIfam" id="TIGR01071">
    <property type="entry name" value="rplO_bact"/>
    <property type="match status" value="1"/>
</dbReference>
<evidence type="ECO:0000256" key="4">
    <source>
        <dbReference type="SAM" id="MobiDB-lite"/>
    </source>
</evidence>
<dbReference type="Pfam" id="PF00828">
    <property type="entry name" value="Ribosomal_L27A"/>
    <property type="match status" value="1"/>
</dbReference>
<dbReference type="InterPro" id="IPR036227">
    <property type="entry name" value="Ribosomal_uL15/eL18_sf"/>
</dbReference>
<dbReference type="GO" id="GO:0005762">
    <property type="term" value="C:mitochondrial large ribosomal subunit"/>
    <property type="evidence" value="ECO:0007669"/>
    <property type="project" value="TreeGrafter"/>
</dbReference>
<sequence>MPTRLPVTNILHSRGHIGPSVSSLTACLPGLLLQQTRQASILSNLADRPGAIHKKKRVGRGPSSGHGKTSGRGNHGQKQHGKVKPWFQGGQTPLWRQVGTKGFINVRAPQMSEVNLEQIQHWINQGRLDADKQITPKELIECGILGSVKDGVKILGRGADRFKSTVNVMVSRVSARAIEAIEAKGGRVVTRYYTKLAIENLLAGKSVNTELPLPVGKKYVERAVAQARKGGFKSRLPDPTSREDIEYYRDPAHRGYLSGQLKPGESPSLYFKVPRERKLKKTSKAKVETLW</sequence>
<dbReference type="InterPro" id="IPR030878">
    <property type="entry name" value="Ribosomal_uL15"/>
</dbReference>
<reference evidence="6 7" key="1">
    <citation type="submission" date="2017-06" db="EMBL/GenBank/DDBJ databases">
        <title>Ant-infecting Ophiocordyceps genomes reveal a high diversity of potential behavioral manipulation genes and a possible major role for enterotoxins.</title>
        <authorList>
            <person name="De Bekker C."/>
            <person name="Evans H.C."/>
            <person name="Brachmann A."/>
            <person name="Hughes D.P."/>
        </authorList>
    </citation>
    <scope>NUCLEOTIDE SEQUENCE [LARGE SCALE GENOMIC DNA]</scope>
    <source>
        <strain evidence="6 7">Map64</strain>
    </source>
</reference>
<comment type="similarity">
    <text evidence="1">Belongs to the universal ribosomal protein uL15 family.</text>
</comment>